<sequence length="14" mass="1732">VVFSTKNHYHHHLI</sequence>
<accession>A0ABQ8J327</accession>
<evidence type="ECO:0000313" key="1">
    <source>
        <dbReference type="EMBL" id="KAH9416846.1"/>
    </source>
</evidence>
<reference evidence="1 2" key="2">
    <citation type="journal article" date="2022" name="Mol. Biol. Evol.">
        <title>Comparative Genomics Reveals Insights into the Divergent Evolution of Astigmatic Mites and Household Pest Adaptations.</title>
        <authorList>
            <person name="Xiong Q."/>
            <person name="Wan A.T."/>
            <person name="Liu X."/>
            <person name="Fung C.S."/>
            <person name="Xiao X."/>
            <person name="Malainual N."/>
            <person name="Hou J."/>
            <person name="Wang L."/>
            <person name="Wang M."/>
            <person name="Yang K.Y."/>
            <person name="Cui Y."/>
            <person name="Leung E.L."/>
            <person name="Nong W."/>
            <person name="Shin S.K."/>
            <person name="Au S.W."/>
            <person name="Jeong K.Y."/>
            <person name="Chew F.T."/>
            <person name="Hui J.H."/>
            <person name="Leung T.F."/>
            <person name="Tungtrongchitr A."/>
            <person name="Zhong N."/>
            <person name="Liu Z."/>
            <person name="Tsui S.K."/>
        </authorList>
    </citation>
    <scope>NUCLEOTIDE SEQUENCE [LARGE SCALE GENOMIC DNA]</scope>
    <source>
        <strain evidence="1">Derp</strain>
    </source>
</reference>
<dbReference type="Proteomes" id="UP000887458">
    <property type="component" value="Unassembled WGS sequence"/>
</dbReference>
<protein>
    <submittedName>
        <fullName evidence="1">Uncharacterized protein</fullName>
    </submittedName>
</protein>
<feature type="non-terminal residue" evidence="1">
    <location>
        <position position="1"/>
    </location>
</feature>
<organism evidence="1 2">
    <name type="scientific">Dermatophagoides pteronyssinus</name>
    <name type="common">European house dust mite</name>
    <dbReference type="NCBI Taxonomy" id="6956"/>
    <lineage>
        <taxon>Eukaryota</taxon>
        <taxon>Metazoa</taxon>
        <taxon>Ecdysozoa</taxon>
        <taxon>Arthropoda</taxon>
        <taxon>Chelicerata</taxon>
        <taxon>Arachnida</taxon>
        <taxon>Acari</taxon>
        <taxon>Acariformes</taxon>
        <taxon>Sarcoptiformes</taxon>
        <taxon>Astigmata</taxon>
        <taxon>Psoroptidia</taxon>
        <taxon>Analgoidea</taxon>
        <taxon>Pyroglyphidae</taxon>
        <taxon>Dermatophagoidinae</taxon>
        <taxon>Dermatophagoides</taxon>
    </lineage>
</organism>
<dbReference type="EMBL" id="NJHN03000086">
    <property type="protein sequence ID" value="KAH9416846.1"/>
    <property type="molecule type" value="Genomic_DNA"/>
</dbReference>
<evidence type="ECO:0000313" key="2">
    <source>
        <dbReference type="Proteomes" id="UP000887458"/>
    </source>
</evidence>
<name>A0ABQ8J327_DERPT</name>
<keyword evidence="2" id="KW-1185">Reference proteome</keyword>
<reference evidence="1 2" key="1">
    <citation type="journal article" date="2018" name="J. Allergy Clin. Immunol.">
        <title>High-quality assembly of Dermatophagoides pteronyssinus genome and transcriptome reveals a wide range of novel allergens.</title>
        <authorList>
            <person name="Liu X.Y."/>
            <person name="Yang K.Y."/>
            <person name="Wang M.Q."/>
            <person name="Kwok J.S."/>
            <person name="Zeng X."/>
            <person name="Yang Z."/>
            <person name="Xiao X.J."/>
            <person name="Lau C.P."/>
            <person name="Li Y."/>
            <person name="Huang Z.M."/>
            <person name="Ba J.G."/>
            <person name="Yim A.K."/>
            <person name="Ouyang C.Y."/>
            <person name="Ngai S.M."/>
            <person name="Chan T.F."/>
            <person name="Leung E.L."/>
            <person name="Liu L."/>
            <person name="Liu Z.G."/>
            <person name="Tsui S.K."/>
        </authorList>
    </citation>
    <scope>NUCLEOTIDE SEQUENCE [LARGE SCALE GENOMIC DNA]</scope>
    <source>
        <strain evidence="1">Derp</strain>
    </source>
</reference>
<proteinExistence type="predicted"/>
<comment type="caution">
    <text evidence="1">The sequence shown here is derived from an EMBL/GenBank/DDBJ whole genome shotgun (WGS) entry which is preliminary data.</text>
</comment>
<gene>
    <name evidence="1" type="ORF">DERP_011961</name>
</gene>